<sequence>MIQWRPSDVTGGVTDRQPGRMKYARLSRKRRRYGVLRSRRHE</sequence>
<evidence type="ECO:0000313" key="2">
    <source>
        <dbReference type="EMBL" id="AZZ88824.1"/>
    </source>
</evidence>
<feature type="region of interest" description="Disordered" evidence="1">
    <location>
        <begin position="1"/>
        <end position="42"/>
    </location>
</feature>
<name>A0A3T0VFQ1_RAOOR</name>
<dbReference type="AlphaFoldDB" id="A0A3T0VFQ1"/>
<accession>A0A3T0VFQ1</accession>
<feature type="compositionally biased region" description="Basic residues" evidence="1">
    <location>
        <begin position="22"/>
        <end position="42"/>
    </location>
</feature>
<proteinExistence type="predicted"/>
<dbReference type="EMBL" id="MK097469">
    <property type="protein sequence ID" value="AZZ88824.1"/>
    <property type="molecule type" value="Genomic_DNA"/>
</dbReference>
<evidence type="ECO:0000256" key="1">
    <source>
        <dbReference type="SAM" id="MobiDB-lite"/>
    </source>
</evidence>
<protein>
    <submittedName>
        <fullName evidence="2">Uncharacterized protein</fullName>
    </submittedName>
</protein>
<organism evidence="2">
    <name type="scientific">Raoultella ornithinolytica</name>
    <name type="common">Klebsiella ornithinolytica</name>
    <dbReference type="NCBI Taxonomy" id="54291"/>
    <lineage>
        <taxon>Bacteria</taxon>
        <taxon>Pseudomonadati</taxon>
        <taxon>Pseudomonadota</taxon>
        <taxon>Gammaproteobacteria</taxon>
        <taxon>Enterobacterales</taxon>
        <taxon>Enterobacteriaceae</taxon>
        <taxon>Klebsiella/Raoultella group</taxon>
        <taxon>Raoultella</taxon>
    </lineage>
</organism>
<reference evidence="2" key="1">
    <citation type="submission" date="2018-10" db="EMBL/GenBank/DDBJ databases">
        <title>Emergence of colistin resistance gene mcr-8 and its variant in Raoultella ornithinolytica.</title>
        <authorList>
            <person name="Wang X."/>
            <person name="Shen Z."/>
        </authorList>
    </citation>
    <scope>NUCLEOTIDE SEQUENCE</scope>
    <source>
        <strain evidence="2">QDRO2</strain>
    </source>
</reference>